<dbReference type="Proteomes" id="UP000438182">
    <property type="component" value="Unassembled WGS sequence"/>
</dbReference>
<organism evidence="3 4">
    <name type="scientific">Agromyces seonyuensis</name>
    <dbReference type="NCBI Taxonomy" id="2662446"/>
    <lineage>
        <taxon>Bacteria</taxon>
        <taxon>Bacillati</taxon>
        <taxon>Actinomycetota</taxon>
        <taxon>Actinomycetes</taxon>
        <taxon>Micrococcales</taxon>
        <taxon>Microbacteriaceae</taxon>
        <taxon>Agromyces</taxon>
    </lineage>
</organism>
<keyword evidence="4" id="KW-1185">Reference proteome</keyword>
<dbReference type="InterPro" id="IPR036388">
    <property type="entry name" value="WH-like_DNA-bd_sf"/>
</dbReference>
<dbReference type="InterPro" id="IPR036390">
    <property type="entry name" value="WH_DNA-bd_sf"/>
</dbReference>
<protein>
    <submittedName>
        <fullName evidence="3">PadR family transcriptional regulator</fullName>
    </submittedName>
</protein>
<evidence type="ECO:0000313" key="4">
    <source>
        <dbReference type="Proteomes" id="UP000438182"/>
    </source>
</evidence>
<comment type="caution">
    <text evidence="3">The sequence shown here is derived from an EMBL/GenBank/DDBJ whole genome shotgun (WGS) entry which is preliminary data.</text>
</comment>
<dbReference type="RefSeq" id="WP_160422672.1">
    <property type="nucleotide sequence ID" value="NZ_WSTA01000005.1"/>
</dbReference>
<dbReference type="InterPro" id="IPR005149">
    <property type="entry name" value="Tscrpt_reg_PadR_N"/>
</dbReference>
<accession>A0A6I4NXT1</accession>
<dbReference type="Gene3D" id="1.10.10.10">
    <property type="entry name" value="Winged helix-like DNA-binding domain superfamily/Winged helix DNA-binding domain"/>
    <property type="match status" value="1"/>
</dbReference>
<gene>
    <name evidence="3" type="ORF">GB864_01945</name>
</gene>
<dbReference type="EMBL" id="WSTA01000005">
    <property type="protein sequence ID" value="MWB97325.1"/>
    <property type="molecule type" value="Genomic_DNA"/>
</dbReference>
<evidence type="ECO:0000313" key="3">
    <source>
        <dbReference type="EMBL" id="MWB97325.1"/>
    </source>
</evidence>
<name>A0A6I4NXT1_9MICO</name>
<feature type="region of interest" description="Disordered" evidence="1">
    <location>
        <begin position="189"/>
        <end position="215"/>
    </location>
</feature>
<dbReference type="SUPFAM" id="SSF46785">
    <property type="entry name" value="Winged helix' DNA-binding domain"/>
    <property type="match status" value="1"/>
</dbReference>
<dbReference type="AlphaFoldDB" id="A0A6I4NXT1"/>
<sequence>MSARSPTGATEAKMSVRNSLLAILSQGACYGYQLKSEFERRTGGGRRLNVGQVYATLERLERDGLVERSDADPEGRAFFVATPAGRREAADWLAGETSNGEEMLDGLAEKLALALTLVGVDRGRLLDRHRVAVETALAGARSSRDGVVDPNETEGLAALVVADARVARLEGVLEWLDRLEVRLRSAADGHAPAPLPIHGESPRRGRPRKASSTAA</sequence>
<feature type="domain" description="Transcription regulator PadR N-terminal" evidence="2">
    <location>
        <begin position="20"/>
        <end position="90"/>
    </location>
</feature>
<dbReference type="PANTHER" id="PTHR43252:SF2">
    <property type="entry name" value="TRANSCRIPTION REGULATOR, PADR-LIKE FAMILY"/>
    <property type="match status" value="1"/>
</dbReference>
<proteinExistence type="predicted"/>
<evidence type="ECO:0000256" key="1">
    <source>
        <dbReference type="SAM" id="MobiDB-lite"/>
    </source>
</evidence>
<evidence type="ECO:0000259" key="2">
    <source>
        <dbReference type="Pfam" id="PF03551"/>
    </source>
</evidence>
<dbReference type="Pfam" id="PF03551">
    <property type="entry name" value="PadR"/>
    <property type="match status" value="1"/>
</dbReference>
<reference evidence="3 4" key="1">
    <citation type="submission" date="2019-12" db="EMBL/GenBank/DDBJ databases">
        <authorList>
            <person name="Kim Y.S."/>
        </authorList>
    </citation>
    <scope>NUCLEOTIDE SEQUENCE [LARGE SCALE GENOMIC DNA]</scope>
    <source>
        <strain evidence="3 4">MMS17-SY077</strain>
    </source>
</reference>
<dbReference type="PANTHER" id="PTHR43252">
    <property type="entry name" value="TRANSCRIPTIONAL REGULATOR YQJI"/>
    <property type="match status" value="1"/>
</dbReference>